<protein>
    <submittedName>
        <fullName evidence="1">Uncharacterized protein</fullName>
    </submittedName>
</protein>
<accession>A0AAD9DP02</accession>
<evidence type="ECO:0000313" key="1">
    <source>
        <dbReference type="EMBL" id="KAK1787833.1"/>
    </source>
</evidence>
<dbReference type="Proteomes" id="UP001239994">
    <property type="component" value="Unassembled WGS sequence"/>
</dbReference>
<keyword evidence="2" id="KW-1185">Reference proteome</keyword>
<gene>
    <name evidence="1" type="ORF">P4O66_016317</name>
</gene>
<organism evidence="1 2">
    <name type="scientific">Electrophorus voltai</name>
    <dbReference type="NCBI Taxonomy" id="2609070"/>
    <lineage>
        <taxon>Eukaryota</taxon>
        <taxon>Metazoa</taxon>
        <taxon>Chordata</taxon>
        <taxon>Craniata</taxon>
        <taxon>Vertebrata</taxon>
        <taxon>Euteleostomi</taxon>
        <taxon>Actinopterygii</taxon>
        <taxon>Neopterygii</taxon>
        <taxon>Teleostei</taxon>
        <taxon>Ostariophysi</taxon>
        <taxon>Gymnotiformes</taxon>
        <taxon>Gymnotoidei</taxon>
        <taxon>Gymnotidae</taxon>
        <taxon>Electrophorus</taxon>
    </lineage>
</organism>
<reference evidence="1" key="1">
    <citation type="submission" date="2023-03" db="EMBL/GenBank/DDBJ databases">
        <title>Electrophorus voltai genome.</title>
        <authorList>
            <person name="Bian C."/>
        </authorList>
    </citation>
    <scope>NUCLEOTIDE SEQUENCE</scope>
    <source>
        <strain evidence="1">CB-2022</strain>
        <tissue evidence="1">Muscle</tissue>
    </source>
</reference>
<comment type="caution">
    <text evidence="1">The sequence shown here is derived from an EMBL/GenBank/DDBJ whole genome shotgun (WGS) entry which is preliminary data.</text>
</comment>
<name>A0AAD9DP02_9TELE</name>
<evidence type="ECO:0000313" key="2">
    <source>
        <dbReference type="Proteomes" id="UP001239994"/>
    </source>
</evidence>
<sequence length="17" mass="1924">MAMCFSYNTVKDESVQA</sequence>
<dbReference type="AlphaFoldDB" id="A0AAD9DP02"/>
<dbReference type="EMBL" id="JAROKS010000023">
    <property type="protein sequence ID" value="KAK1787833.1"/>
    <property type="molecule type" value="Genomic_DNA"/>
</dbReference>
<proteinExistence type="predicted"/>